<dbReference type="Proteomes" id="UP000245086">
    <property type="component" value="Unassembled WGS sequence"/>
</dbReference>
<feature type="binding site" evidence="3">
    <location>
        <position position="49"/>
    </location>
    <ligand>
        <name>Fe cation</name>
        <dbReference type="ChEBI" id="CHEBI:24875"/>
    </ligand>
</feature>
<comment type="caution">
    <text evidence="5">The sequence shown here is derived from an EMBL/GenBank/DDBJ whole genome shotgun (WGS) entry which is preliminary data.</text>
</comment>
<dbReference type="InterPro" id="IPR006059">
    <property type="entry name" value="SBP"/>
</dbReference>
<sequence>MRTILKNARPRSLFTLAASLGALMVIAGCQQDKSATANQGEVNIYSARHYDADEQLYDLFEKKTGITLNRIEMKGDLLLERLKAEGDQSPADIILLVDAGNFWRAETAGLFQPVDSPILNQIVPAKLQGTKKDWFGFAKRARVIAYDPARIKPEQVASYSQLTDPGLKGLVCVRPSSNVYNLSLMSALMDSWGKERAESWAKGVVANFARQPEGADTDQLKAIAEGKCAVAIVNHYYAVRLKRSSDPVEQAVGAKIALSFPDEADPGKAAIGTHVNISGGALAAHAPNKANAIKFLEFLASPEAQAIFARANDEFPIVSSALDDNSELKAMAGFKEAETPMSVLGTNQPEAQKIFDRAGWK</sequence>
<name>A0A2P2EB94_9PROT</name>
<feature type="chain" id="PRO_5015169682" evidence="4">
    <location>
        <begin position="28"/>
        <end position="361"/>
    </location>
</feature>
<dbReference type="PROSITE" id="PS51257">
    <property type="entry name" value="PROKAR_LIPOPROTEIN"/>
    <property type="match status" value="1"/>
</dbReference>
<dbReference type="SUPFAM" id="SSF53850">
    <property type="entry name" value="Periplasmic binding protein-like II"/>
    <property type="match status" value="1"/>
</dbReference>
<evidence type="ECO:0000256" key="1">
    <source>
        <dbReference type="ARBA" id="ARBA00008520"/>
    </source>
</evidence>
<dbReference type="GO" id="GO:0046872">
    <property type="term" value="F:metal ion binding"/>
    <property type="evidence" value="ECO:0007669"/>
    <property type="project" value="UniProtKB-KW"/>
</dbReference>
<dbReference type="PANTHER" id="PTHR30006:SF15">
    <property type="entry name" value="IRON-UTILIZATION PERIPLASMIC PROTEIN"/>
    <property type="match status" value="1"/>
</dbReference>
<dbReference type="PANTHER" id="PTHR30006">
    <property type="entry name" value="THIAMINE-BINDING PERIPLASMIC PROTEIN-RELATED"/>
    <property type="match status" value="1"/>
</dbReference>
<evidence type="ECO:0000313" key="6">
    <source>
        <dbReference type="Proteomes" id="UP000245086"/>
    </source>
</evidence>
<feature type="binding site" evidence="3">
    <location>
        <position position="237"/>
    </location>
    <ligand>
        <name>Fe cation</name>
        <dbReference type="ChEBI" id="CHEBI:24875"/>
    </ligand>
</feature>
<dbReference type="EMBL" id="BFBR01000006">
    <property type="protein sequence ID" value="GBF58322.1"/>
    <property type="molecule type" value="Genomic_DNA"/>
</dbReference>
<protein>
    <submittedName>
        <fullName evidence="5">Iron deficiency-induced protein A</fullName>
    </submittedName>
</protein>
<keyword evidence="3" id="KW-0479">Metal-binding</keyword>
<feature type="signal peptide" evidence="4">
    <location>
        <begin position="1"/>
        <end position="27"/>
    </location>
</feature>
<organism evidence="5 6">
    <name type="scientific">Candidatus Phycosocius bacilliformis</name>
    <dbReference type="NCBI Taxonomy" id="1445552"/>
    <lineage>
        <taxon>Bacteria</taxon>
        <taxon>Pseudomonadati</taxon>
        <taxon>Pseudomonadota</taxon>
        <taxon>Alphaproteobacteria</taxon>
        <taxon>Caulobacterales</taxon>
        <taxon>Caulobacterales incertae sedis</taxon>
        <taxon>Candidatus Phycosocius</taxon>
    </lineage>
</organism>
<keyword evidence="2 4" id="KW-0732">Signal</keyword>
<dbReference type="RefSeq" id="WP_108985195.1">
    <property type="nucleotide sequence ID" value="NZ_BFBR01000006.1"/>
</dbReference>
<dbReference type="PIRSF" id="PIRSF002825">
    <property type="entry name" value="CfbpA"/>
    <property type="match status" value="1"/>
</dbReference>
<evidence type="ECO:0000256" key="2">
    <source>
        <dbReference type="ARBA" id="ARBA00022729"/>
    </source>
</evidence>
<comment type="similarity">
    <text evidence="1">Belongs to the bacterial solute-binding protein 1 family.</text>
</comment>
<accession>A0A2P2EB94</accession>
<evidence type="ECO:0000313" key="5">
    <source>
        <dbReference type="EMBL" id="GBF58322.1"/>
    </source>
</evidence>
<evidence type="ECO:0000256" key="4">
    <source>
        <dbReference type="SAM" id="SignalP"/>
    </source>
</evidence>
<gene>
    <name evidence="5" type="primary">idiA</name>
    <name evidence="5" type="ORF">PbB2_02002</name>
</gene>
<feature type="binding site" evidence="3">
    <location>
        <position position="236"/>
    </location>
    <ligand>
        <name>Fe cation</name>
        <dbReference type="ChEBI" id="CHEBI:24875"/>
    </ligand>
</feature>
<dbReference type="OrthoDB" id="9769567at2"/>
<dbReference type="AlphaFoldDB" id="A0A2P2EB94"/>
<dbReference type="InterPro" id="IPR026045">
    <property type="entry name" value="Ferric-bd"/>
</dbReference>
<dbReference type="GO" id="GO:0030288">
    <property type="term" value="C:outer membrane-bounded periplasmic space"/>
    <property type="evidence" value="ECO:0007669"/>
    <property type="project" value="TreeGrafter"/>
</dbReference>
<keyword evidence="3" id="KW-0408">Iron</keyword>
<keyword evidence="6" id="KW-1185">Reference proteome</keyword>
<proteinExistence type="inferred from homology"/>
<evidence type="ECO:0000256" key="3">
    <source>
        <dbReference type="PIRSR" id="PIRSR002825-1"/>
    </source>
</evidence>
<dbReference type="Gene3D" id="3.40.190.10">
    <property type="entry name" value="Periplasmic binding protein-like II"/>
    <property type="match status" value="2"/>
</dbReference>
<dbReference type="Pfam" id="PF13416">
    <property type="entry name" value="SBP_bac_8"/>
    <property type="match status" value="1"/>
</dbReference>
<reference evidence="5 6" key="1">
    <citation type="journal article" date="2018" name="Genome Announc.">
        <title>Draft Genome Sequence of "Candidatus Phycosocius bacilliformis," an Alphaproteobacterial Ectosymbiont of the Hydrocarbon-Producing Green Alga Botryococcus braunii.</title>
        <authorList>
            <person name="Tanabe Y."/>
            <person name="Yamaguchi H."/>
            <person name="Watanabe M.M."/>
        </authorList>
    </citation>
    <scope>NUCLEOTIDE SEQUENCE [LARGE SCALE GENOMIC DNA]</scope>
    <source>
        <strain evidence="5 6">BOTRYCO-2</strain>
    </source>
</reference>